<evidence type="ECO:0000313" key="11">
    <source>
        <dbReference type="Proteomes" id="UP000316770"/>
    </source>
</evidence>
<dbReference type="SMART" id="SM00220">
    <property type="entry name" value="S_TKc"/>
    <property type="match status" value="1"/>
</dbReference>
<dbReference type="Gene3D" id="1.10.510.10">
    <property type="entry name" value="Transferase(Phosphotransferase) domain 1"/>
    <property type="match status" value="2"/>
</dbReference>
<dbReference type="GO" id="GO:0005524">
    <property type="term" value="F:ATP binding"/>
    <property type="evidence" value="ECO:0007669"/>
    <property type="project" value="UniProtKB-UniRule"/>
</dbReference>
<keyword evidence="4 7" id="KW-0547">Nucleotide-binding</keyword>
<dbReference type="InterPro" id="IPR041664">
    <property type="entry name" value="AAA_16"/>
</dbReference>
<dbReference type="EC" id="2.7.11.1" evidence="2"/>
<dbReference type="GO" id="GO:0004674">
    <property type="term" value="F:protein serine/threonine kinase activity"/>
    <property type="evidence" value="ECO:0007669"/>
    <property type="project" value="UniProtKB-EC"/>
</dbReference>
<gene>
    <name evidence="10" type="primary">prkC_8</name>
    <name evidence="10" type="ORF">Mal33_27050</name>
</gene>
<comment type="similarity">
    <text evidence="1">Belongs to the protein kinase superfamily. NEK Ser/Thr protein kinase family. NIMA subfamily.</text>
</comment>
<evidence type="ECO:0000256" key="7">
    <source>
        <dbReference type="PROSITE-ProRule" id="PRU10141"/>
    </source>
</evidence>
<dbReference type="SUPFAM" id="SSF56112">
    <property type="entry name" value="Protein kinase-like (PK-like)"/>
    <property type="match status" value="1"/>
</dbReference>
<dbReference type="Pfam" id="PF00069">
    <property type="entry name" value="Pkinase"/>
    <property type="match status" value="2"/>
</dbReference>
<feature type="binding site" evidence="7">
    <location>
        <position position="185"/>
    </location>
    <ligand>
        <name>ATP</name>
        <dbReference type="ChEBI" id="CHEBI:30616"/>
    </ligand>
</feature>
<evidence type="ECO:0000256" key="1">
    <source>
        <dbReference type="ARBA" id="ARBA00010886"/>
    </source>
</evidence>
<evidence type="ECO:0000313" key="10">
    <source>
        <dbReference type="EMBL" id="QDV56707.1"/>
    </source>
</evidence>
<sequence length="1426" mass="157277">MSRGTNTQRAQIALTTILTHLEDGSGTNAELPVIGPSHEAISSILDQFRNGTDADQLDLLTDLIIQDMKLGWRSGSPKDLESYLSQWPHLAQYVLNMRQMLTAEVTFRAAFAEPIDRESVQQRFPDVPLDAAEFDDWTEAGIRLGVEESYQGTGRFFLLREIGSGGMGVVYMAFDRQRRQRVALKVLPTVSSRALHYFKREFRALSDLVHPNLVVLYELFVESNHWFYTMELIDGRDLWKHLGASKFLPLDCALISTDSLNQTKSEYGSTQELEVGQNSLAGAPAAPGSADAERPPLDYAMLRRLFTQIANGVSALHASRKLHRDLKPSNIVVRDDGSLVIVDFGLAIPLDANTAPPADESPQRPRIASANDLTDMHAAGTVPYMSPEQTRGEKLTPASDWFSVGVMLCEALSGQTLFRGLRALVLQHKREAYAIPDLQFPEDAPEDLTQLAIAMLAGDPAARPTGSQILEALRSPSDPTANTTIEPTPEPPQQFPFVGRSDDLQKLNAGLQRMLQGETVIAHVRGNSGSGKSRLIDHFLEHNQLGTEACILSGRCYEGESVPYKAIDALVDALCRYLTRLPEEEVEPLLPSNIASLCRIFPALNRVATIARSPQHHARQLEAQEQRRTAFLSLRELLGAIGQQRPLVLHIDDLQWGDIDSAAILAELVRGPNPPRMVLLLSYRSEHIEANPCLKALRAIGDHKNRIAIAVGALSPEDSRELVFQLLPDDIADADSIADAIVRESQGIPFFISELAQSRDSGNTCADADLDEVLYQRIGRLPEEARRLLETIAVAAQPIRTRVALQSSEMDSSRENLLGLLRTERLIRTTGRDVEDDVCTYHDRIRETVASRIPMGARITRHMRLAQTLQREPDADPERIGDHFQAAGELSQAGSYYCTAADLAADKLAFDRAVRLYQSSMALREWAPAEARQLGIRLADALANAGRGVEAAAQYQAAIDPADADEALQLERKAAYQYCISGHIPEGRAALARVLRHSGMQLSKSPRRALLSMLGQQVLLRLRGLKFQTRNEDQIDPADLTRIDVAWAASAGLSMFDVVEGASFQTRNLRLALRVGERTRLARALAWEAAHVSNAGGHTQGRVNKLLGLAKQLASGSSDPYVHVITALSNGVQHWTNGRWQDSLDALLDAEHRLRNECAGVAWELDTAHTFILWGLFYLGQLDELCTRSDALLTQARQRGDLHAETTHGSFSVAMAKLVQDDPAAGRMAIDDALNKWVHPGFHVQHSIALMANTYIDLYCGNGVDAWNRYEQQWPQLKASNLLHLQTIRMFNLQLRGRATLAAVMQPGNRFAWSEANAMLARVERDASKIIKSKMPYCIPHGKHLLAGVAAARGNGEAASGLLEEAEHGYASVDMQMFAAAIRWRRGQQIGGEQGDELIRTAQQTMQAQKVQNPSALCDALAVRVS</sequence>
<keyword evidence="11" id="KW-1185">Reference proteome</keyword>
<reference evidence="10 11" key="1">
    <citation type="submission" date="2019-02" db="EMBL/GenBank/DDBJ databases">
        <title>Deep-cultivation of Planctomycetes and their phenomic and genomic characterization uncovers novel biology.</title>
        <authorList>
            <person name="Wiegand S."/>
            <person name="Jogler M."/>
            <person name="Boedeker C."/>
            <person name="Pinto D."/>
            <person name="Vollmers J."/>
            <person name="Rivas-Marin E."/>
            <person name="Kohn T."/>
            <person name="Peeters S.H."/>
            <person name="Heuer A."/>
            <person name="Rast P."/>
            <person name="Oberbeckmann S."/>
            <person name="Bunk B."/>
            <person name="Jeske O."/>
            <person name="Meyerdierks A."/>
            <person name="Storesund J.E."/>
            <person name="Kallscheuer N."/>
            <person name="Luecker S."/>
            <person name="Lage O.M."/>
            <person name="Pohl T."/>
            <person name="Merkel B.J."/>
            <person name="Hornburger P."/>
            <person name="Mueller R.-W."/>
            <person name="Bruemmer F."/>
            <person name="Labrenz M."/>
            <person name="Spormann A.M."/>
            <person name="Op den Camp H."/>
            <person name="Overmann J."/>
            <person name="Amann R."/>
            <person name="Jetten M.S.M."/>
            <person name="Mascher T."/>
            <person name="Medema M.H."/>
            <person name="Devos D.P."/>
            <person name="Kaster A.-K."/>
            <person name="Ovreas L."/>
            <person name="Rohde M."/>
            <person name="Galperin M.Y."/>
            <person name="Jogler C."/>
        </authorList>
    </citation>
    <scope>NUCLEOTIDE SEQUENCE [LARGE SCALE GENOMIC DNA]</scope>
    <source>
        <strain evidence="10 11">Mal33</strain>
    </source>
</reference>
<evidence type="ECO:0000256" key="5">
    <source>
        <dbReference type="ARBA" id="ARBA00022777"/>
    </source>
</evidence>
<evidence type="ECO:0000259" key="9">
    <source>
        <dbReference type="PROSITE" id="PS50011"/>
    </source>
</evidence>
<dbReference type="CDD" id="cd14014">
    <property type="entry name" value="STKc_PknB_like"/>
    <property type="match status" value="1"/>
</dbReference>
<dbReference type="InterPro" id="IPR011009">
    <property type="entry name" value="Kinase-like_dom_sf"/>
</dbReference>
<dbReference type="PANTHER" id="PTHR43671:SF13">
    <property type="entry name" value="SERINE_THREONINE-PROTEIN KINASE NEK2"/>
    <property type="match status" value="1"/>
</dbReference>
<dbReference type="PANTHER" id="PTHR43671">
    <property type="entry name" value="SERINE/THREONINE-PROTEIN KINASE NEK"/>
    <property type="match status" value="1"/>
</dbReference>
<accession>A0A518IUF2</accession>
<dbReference type="PROSITE" id="PS00107">
    <property type="entry name" value="PROTEIN_KINASE_ATP"/>
    <property type="match status" value="1"/>
</dbReference>
<feature type="region of interest" description="Disordered" evidence="8">
    <location>
        <begin position="476"/>
        <end position="495"/>
    </location>
</feature>
<dbReference type="InterPro" id="IPR027417">
    <property type="entry name" value="P-loop_NTPase"/>
</dbReference>
<keyword evidence="5 10" id="KW-0418">Kinase</keyword>
<evidence type="ECO:0000256" key="6">
    <source>
        <dbReference type="ARBA" id="ARBA00022840"/>
    </source>
</evidence>
<name>A0A518IUF2_9BACT</name>
<keyword evidence="3 10" id="KW-0808">Transferase</keyword>
<dbReference type="SUPFAM" id="SSF52540">
    <property type="entry name" value="P-loop containing nucleoside triphosphate hydrolases"/>
    <property type="match status" value="1"/>
</dbReference>
<dbReference type="Pfam" id="PF13191">
    <property type="entry name" value="AAA_16"/>
    <property type="match status" value="1"/>
</dbReference>
<feature type="domain" description="Protein kinase" evidence="9">
    <location>
        <begin position="156"/>
        <end position="481"/>
    </location>
</feature>
<protein>
    <recommendedName>
        <fullName evidence="2">non-specific serine/threonine protein kinase</fullName>
        <ecNumber evidence="2">2.7.11.1</ecNumber>
    </recommendedName>
</protein>
<evidence type="ECO:0000256" key="3">
    <source>
        <dbReference type="ARBA" id="ARBA00022679"/>
    </source>
</evidence>
<evidence type="ECO:0000256" key="4">
    <source>
        <dbReference type="ARBA" id="ARBA00022741"/>
    </source>
</evidence>
<dbReference type="EMBL" id="CP036318">
    <property type="protein sequence ID" value="QDV56707.1"/>
    <property type="molecule type" value="Genomic_DNA"/>
</dbReference>
<keyword evidence="6 7" id="KW-0067">ATP-binding</keyword>
<organism evidence="10 11">
    <name type="scientific">Rosistilla oblonga</name>
    <dbReference type="NCBI Taxonomy" id="2527990"/>
    <lineage>
        <taxon>Bacteria</taxon>
        <taxon>Pseudomonadati</taxon>
        <taxon>Planctomycetota</taxon>
        <taxon>Planctomycetia</taxon>
        <taxon>Pirellulales</taxon>
        <taxon>Pirellulaceae</taxon>
        <taxon>Rosistilla</taxon>
    </lineage>
</organism>
<dbReference type="InterPro" id="IPR000719">
    <property type="entry name" value="Prot_kinase_dom"/>
</dbReference>
<evidence type="ECO:0000256" key="2">
    <source>
        <dbReference type="ARBA" id="ARBA00012513"/>
    </source>
</evidence>
<dbReference type="PROSITE" id="PS50011">
    <property type="entry name" value="PROTEIN_KINASE_DOM"/>
    <property type="match status" value="1"/>
</dbReference>
<dbReference type="RefSeq" id="WP_145285466.1">
    <property type="nucleotide sequence ID" value="NZ_CP036318.1"/>
</dbReference>
<proteinExistence type="inferred from homology"/>
<dbReference type="InterPro" id="IPR050660">
    <property type="entry name" value="NEK_Ser/Thr_kinase"/>
</dbReference>
<dbReference type="Proteomes" id="UP000316770">
    <property type="component" value="Chromosome"/>
</dbReference>
<dbReference type="Gene3D" id="3.40.50.300">
    <property type="entry name" value="P-loop containing nucleotide triphosphate hydrolases"/>
    <property type="match status" value="1"/>
</dbReference>
<dbReference type="InterPro" id="IPR017441">
    <property type="entry name" value="Protein_kinase_ATP_BS"/>
</dbReference>
<evidence type="ECO:0000256" key="8">
    <source>
        <dbReference type="SAM" id="MobiDB-lite"/>
    </source>
</evidence>